<evidence type="ECO:0000313" key="2">
    <source>
        <dbReference type="Proteomes" id="UP000017820"/>
    </source>
</evidence>
<reference evidence="1 2" key="1">
    <citation type="submission" date="2013-07" db="EMBL/GenBank/DDBJ databases">
        <title>Draft genome sequence of Pseudoalteromonas luteoviolacea 2ta16.</title>
        <authorList>
            <person name="Allen E.E."/>
            <person name="Azam F."/>
            <person name="Podell S."/>
        </authorList>
    </citation>
    <scope>NUCLEOTIDE SEQUENCE [LARGE SCALE GENOMIC DNA]</scope>
    <source>
        <strain evidence="1 2">2ta16</strain>
    </source>
</reference>
<sequence>MHPKFTTMRFIEDFTGNLRENSGLVDFSMGTGAILIKTISKPDYLKGLYTTLKKFLTLTQLREGALSMSLVSEY</sequence>
<dbReference type="Proteomes" id="UP000017820">
    <property type="component" value="Unassembled WGS sequence"/>
</dbReference>
<dbReference type="AlphaFoldDB" id="V4I0G1"/>
<proteinExistence type="predicted"/>
<gene>
    <name evidence="1" type="ORF">PL2TA16_02918</name>
</gene>
<comment type="caution">
    <text evidence="1">The sequence shown here is derived from an EMBL/GenBank/DDBJ whole genome shotgun (WGS) entry which is preliminary data.</text>
</comment>
<dbReference type="PATRIC" id="fig|1353533.3.peg.1867"/>
<name>V4I0G1_PSEL2</name>
<evidence type="ECO:0000313" key="1">
    <source>
        <dbReference type="EMBL" id="ESP93714.1"/>
    </source>
</evidence>
<organism evidence="1 2">
    <name type="scientific">Pseudoalteromonas luteoviolacea (strain 2ta16)</name>
    <dbReference type="NCBI Taxonomy" id="1353533"/>
    <lineage>
        <taxon>Bacteria</taxon>
        <taxon>Pseudomonadati</taxon>
        <taxon>Pseudomonadota</taxon>
        <taxon>Gammaproteobacteria</taxon>
        <taxon>Alteromonadales</taxon>
        <taxon>Pseudoalteromonadaceae</taxon>
        <taxon>Pseudoalteromonas</taxon>
    </lineage>
</organism>
<accession>V4I0G1</accession>
<dbReference type="EMBL" id="AUSV01000032">
    <property type="protein sequence ID" value="ESP93714.1"/>
    <property type="molecule type" value="Genomic_DNA"/>
</dbReference>
<protein>
    <submittedName>
        <fullName evidence="1">Uncharacterized protein</fullName>
    </submittedName>
</protein>